<protein>
    <submittedName>
        <fullName evidence="3">Uncharacterized protein LOC104592654</fullName>
    </submittedName>
</protein>
<dbReference type="PANTHER" id="PTHR47723">
    <property type="entry name" value="OS05G0353850 PROTEIN"/>
    <property type="match status" value="1"/>
</dbReference>
<dbReference type="GeneID" id="104592654"/>
<dbReference type="RefSeq" id="XP_010250388.1">
    <property type="nucleotide sequence ID" value="XM_010252086.1"/>
</dbReference>
<name>A0A1U7ZA64_NELNU</name>
<dbReference type="SUPFAM" id="SSF53098">
    <property type="entry name" value="Ribonuclease H-like"/>
    <property type="match status" value="1"/>
</dbReference>
<evidence type="ECO:0000313" key="2">
    <source>
        <dbReference type="Proteomes" id="UP000189703"/>
    </source>
</evidence>
<dbReference type="InterPro" id="IPR002156">
    <property type="entry name" value="RNaseH_domain"/>
</dbReference>
<dbReference type="InterPro" id="IPR036397">
    <property type="entry name" value="RNaseH_sf"/>
</dbReference>
<dbReference type="CDD" id="cd06222">
    <property type="entry name" value="RNase_H_like"/>
    <property type="match status" value="1"/>
</dbReference>
<dbReference type="GO" id="GO:0003676">
    <property type="term" value="F:nucleic acid binding"/>
    <property type="evidence" value="ECO:0007669"/>
    <property type="project" value="InterPro"/>
</dbReference>
<accession>A0A1U7ZA64</accession>
<dbReference type="KEGG" id="nnu:104592654"/>
<dbReference type="Gene3D" id="3.30.420.10">
    <property type="entry name" value="Ribonuclease H-like superfamily/Ribonuclease H"/>
    <property type="match status" value="1"/>
</dbReference>
<proteinExistence type="predicted"/>
<gene>
    <name evidence="3" type="primary">LOC104592654</name>
</gene>
<dbReference type="PANTHER" id="PTHR47723:SF23">
    <property type="entry name" value="REVERSE TRANSCRIPTASE-LIKE PROTEIN"/>
    <property type="match status" value="1"/>
</dbReference>
<dbReference type="Pfam" id="PF13456">
    <property type="entry name" value="RVT_3"/>
    <property type="match status" value="1"/>
</dbReference>
<dbReference type="GO" id="GO:0004523">
    <property type="term" value="F:RNA-DNA hybrid ribonuclease activity"/>
    <property type="evidence" value="ECO:0007669"/>
    <property type="project" value="InterPro"/>
</dbReference>
<dbReference type="AlphaFoldDB" id="A0A1U7ZA64"/>
<dbReference type="Proteomes" id="UP000189703">
    <property type="component" value="Unplaced"/>
</dbReference>
<reference evidence="3" key="1">
    <citation type="submission" date="2025-08" db="UniProtKB">
        <authorList>
            <consortium name="RefSeq"/>
        </authorList>
    </citation>
    <scope>IDENTIFICATION</scope>
</reference>
<evidence type="ECO:0000313" key="3">
    <source>
        <dbReference type="RefSeq" id="XP_010250388.1"/>
    </source>
</evidence>
<sequence length="169" mass="19693">MDRWWNNLCKPVGIYKDYFIREKFARVSWFIWKNRNSKCFNGHTYDAKTIINRALAYWNEIKEISSCVINNNRKMVTHVEWFWPKHNYIKINFDASCSNSGNYAIGCIARNHQGNVLESKAIGIRSSTINLVEAWATINMAINYRDQKIIIEGDSKLVIDCLNGRLAPP</sequence>
<dbReference type="InterPro" id="IPR053151">
    <property type="entry name" value="RNase_H-like"/>
</dbReference>
<organism evidence="2 3">
    <name type="scientific">Nelumbo nucifera</name>
    <name type="common">Sacred lotus</name>
    <dbReference type="NCBI Taxonomy" id="4432"/>
    <lineage>
        <taxon>Eukaryota</taxon>
        <taxon>Viridiplantae</taxon>
        <taxon>Streptophyta</taxon>
        <taxon>Embryophyta</taxon>
        <taxon>Tracheophyta</taxon>
        <taxon>Spermatophyta</taxon>
        <taxon>Magnoliopsida</taxon>
        <taxon>Proteales</taxon>
        <taxon>Nelumbonaceae</taxon>
        <taxon>Nelumbo</taxon>
    </lineage>
</organism>
<dbReference type="eggNOG" id="KOG1075">
    <property type="taxonomic scope" value="Eukaryota"/>
</dbReference>
<evidence type="ECO:0000259" key="1">
    <source>
        <dbReference type="Pfam" id="PF13456"/>
    </source>
</evidence>
<dbReference type="InterPro" id="IPR012337">
    <property type="entry name" value="RNaseH-like_sf"/>
</dbReference>
<feature type="domain" description="RNase H type-1" evidence="1">
    <location>
        <begin position="92"/>
        <end position="165"/>
    </location>
</feature>
<dbReference type="OrthoDB" id="1166192at2759"/>
<dbReference type="InterPro" id="IPR044730">
    <property type="entry name" value="RNase_H-like_dom_plant"/>
</dbReference>
<dbReference type="InParanoid" id="A0A1U7ZA64"/>
<keyword evidence="2" id="KW-1185">Reference proteome</keyword>